<evidence type="ECO:0000256" key="4">
    <source>
        <dbReference type="ARBA" id="ARBA00022777"/>
    </source>
</evidence>
<protein>
    <recommendedName>
        <fullName evidence="9">Protein kinase domain-containing protein</fullName>
    </recommendedName>
</protein>
<dbReference type="PROSITE" id="PS50011">
    <property type="entry name" value="PROTEIN_KINASE_DOM"/>
    <property type="match status" value="1"/>
</dbReference>
<evidence type="ECO:0000259" key="9">
    <source>
        <dbReference type="PROSITE" id="PS50011"/>
    </source>
</evidence>
<dbReference type="GeneID" id="5892295"/>
<dbReference type="InterPro" id="IPR011009">
    <property type="entry name" value="Kinase-like_dom_sf"/>
</dbReference>
<dbReference type="OMA" id="NSCYRIN"/>
<comment type="similarity">
    <text evidence="7">Belongs to the protein kinase superfamily.</text>
</comment>
<keyword evidence="11" id="KW-1185">Reference proteome</keyword>
<dbReference type="InterPro" id="IPR000719">
    <property type="entry name" value="Prot_kinase_dom"/>
</dbReference>
<feature type="compositionally biased region" description="Polar residues" evidence="8">
    <location>
        <begin position="323"/>
        <end position="349"/>
    </location>
</feature>
<dbReference type="InParanoid" id="A9V367"/>
<dbReference type="Proteomes" id="UP000001357">
    <property type="component" value="Unassembled WGS sequence"/>
</dbReference>
<dbReference type="PROSITE" id="PS00107">
    <property type="entry name" value="PROTEIN_KINASE_ATP"/>
    <property type="match status" value="1"/>
</dbReference>
<dbReference type="KEGG" id="mbr:MONBRDRAFT_9447"/>
<keyword evidence="3 6" id="KW-0547">Nucleotide-binding</keyword>
<gene>
    <name evidence="10" type="ORF">MONBRDRAFT_9447</name>
</gene>
<evidence type="ECO:0000256" key="3">
    <source>
        <dbReference type="ARBA" id="ARBA00022741"/>
    </source>
</evidence>
<evidence type="ECO:0000256" key="8">
    <source>
        <dbReference type="SAM" id="MobiDB-lite"/>
    </source>
</evidence>
<keyword evidence="5 6" id="KW-0067">ATP-binding</keyword>
<evidence type="ECO:0000256" key="6">
    <source>
        <dbReference type="PROSITE-ProRule" id="PRU10141"/>
    </source>
</evidence>
<feature type="region of interest" description="Disordered" evidence="8">
    <location>
        <begin position="311"/>
        <end position="362"/>
    </location>
</feature>
<evidence type="ECO:0000313" key="11">
    <source>
        <dbReference type="Proteomes" id="UP000001357"/>
    </source>
</evidence>
<dbReference type="GO" id="GO:0007165">
    <property type="term" value="P:signal transduction"/>
    <property type="evidence" value="ECO:0000318"/>
    <property type="project" value="GO_Central"/>
</dbReference>
<dbReference type="Gene3D" id="1.10.510.10">
    <property type="entry name" value="Transferase(Phosphotransferase) domain 1"/>
    <property type="match status" value="1"/>
</dbReference>
<dbReference type="RefSeq" id="XP_001747084.1">
    <property type="nucleotide sequence ID" value="XM_001747032.1"/>
</dbReference>
<organism evidence="10 11">
    <name type="scientific">Monosiga brevicollis</name>
    <name type="common">Choanoflagellate</name>
    <dbReference type="NCBI Taxonomy" id="81824"/>
    <lineage>
        <taxon>Eukaryota</taxon>
        <taxon>Choanoflagellata</taxon>
        <taxon>Craspedida</taxon>
        <taxon>Salpingoecidae</taxon>
        <taxon>Monosiga</taxon>
    </lineage>
</organism>
<dbReference type="GO" id="GO:0004674">
    <property type="term" value="F:protein serine/threonine kinase activity"/>
    <property type="evidence" value="ECO:0000318"/>
    <property type="project" value="GO_Central"/>
</dbReference>
<accession>A9V367</accession>
<evidence type="ECO:0000256" key="5">
    <source>
        <dbReference type="ARBA" id="ARBA00022840"/>
    </source>
</evidence>
<name>A9V367_MONBE</name>
<proteinExistence type="inferred from homology"/>
<evidence type="ECO:0000256" key="7">
    <source>
        <dbReference type="RuleBase" id="RU000304"/>
    </source>
</evidence>
<reference evidence="10 11" key="1">
    <citation type="journal article" date="2008" name="Nature">
        <title>The genome of the choanoflagellate Monosiga brevicollis and the origin of metazoans.</title>
        <authorList>
            <consortium name="JGI Sequencing"/>
            <person name="King N."/>
            <person name="Westbrook M.J."/>
            <person name="Young S.L."/>
            <person name="Kuo A."/>
            <person name="Abedin M."/>
            <person name="Chapman J."/>
            <person name="Fairclough S."/>
            <person name="Hellsten U."/>
            <person name="Isogai Y."/>
            <person name="Letunic I."/>
            <person name="Marr M."/>
            <person name="Pincus D."/>
            <person name="Putnam N."/>
            <person name="Rokas A."/>
            <person name="Wright K.J."/>
            <person name="Zuzow R."/>
            <person name="Dirks W."/>
            <person name="Good M."/>
            <person name="Goodstein D."/>
            <person name="Lemons D."/>
            <person name="Li W."/>
            <person name="Lyons J.B."/>
            <person name="Morris A."/>
            <person name="Nichols S."/>
            <person name="Richter D.J."/>
            <person name="Salamov A."/>
            <person name="Bork P."/>
            <person name="Lim W.A."/>
            <person name="Manning G."/>
            <person name="Miller W.T."/>
            <person name="McGinnis W."/>
            <person name="Shapiro H."/>
            <person name="Tjian R."/>
            <person name="Grigoriev I.V."/>
            <person name="Rokhsar D."/>
        </authorList>
    </citation>
    <scope>NUCLEOTIDE SEQUENCE [LARGE SCALE GENOMIC DNA]</scope>
    <source>
        <strain evidence="11">MX1 / ATCC 50154</strain>
    </source>
</reference>
<dbReference type="AlphaFoldDB" id="A9V367"/>
<evidence type="ECO:0000313" key="10">
    <source>
        <dbReference type="EMBL" id="EDQ88008.1"/>
    </source>
</evidence>
<dbReference type="PANTHER" id="PTHR43895:SF150">
    <property type="entry name" value="SERINE_THREONINE-PROTEIN KINASE STK11"/>
    <property type="match status" value="1"/>
</dbReference>
<dbReference type="GO" id="GO:0005524">
    <property type="term" value="F:ATP binding"/>
    <property type="evidence" value="ECO:0007669"/>
    <property type="project" value="UniProtKB-UniRule"/>
</dbReference>
<dbReference type="FunCoup" id="A9V367">
    <property type="interactions" value="139"/>
</dbReference>
<dbReference type="PANTHER" id="PTHR43895">
    <property type="entry name" value="CALCIUM/CALMODULIN-DEPENDENT PROTEIN KINASE KINASE-RELATED"/>
    <property type="match status" value="1"/>
</dbReference>
<dbReference type="eggNOG" id="KOG0583">
    <property type="taxonomic scope" value="Eukaryota"/>
</dbReference>
<evidence type="ECO:0000256" key="1">
    <source>
        <dbReference type="ARBA" id="ARBA00022527"/>
    </source>
</evidence>
<feature type="region of interest" description="Disordered" evidence="8">
    <location>
        <begin position="390"/>
        <end position="416"/>
    </location>
</feature>
<dbReference type="SMART" id="SM00220">
    <property type="entry name" value="S_TKc"/>
    <property type="match status" value="1"/>
</dbReference>
<feature type="binding site" evidence="6">
    <location>
        <position position="50"/>
    </location>
    <ligand>
        <name>ATP</name>
        <dbReference type="ChEBI" id="CHEBI:30616"/>
    </ligand>
</feature>
<dbReference type="PROSITE" id="PS00108">
    <property type="entry name" value="PROTEIN_KINASE_ST"/>
    <property type="match status" value="1"/>
</dbReference>
<dbReference type="Pfam" id="PF00069">
    <property type="entry name" value="Pkinase"/>
    <property type="match status" value="1"/>
</dbReference>
<feature type="domain" description="Protein kinase" evidence="9">
    <location>
        <begin position="21"/>
        <end position="278"/>
    </location>
</feature>
<dbReference type="InterPro" id="IPR008271">
    <property type="entry name" value="Ser/Thr_kinase_AS"/>
</dbReference>
<keyword evidence="1 7" id="KW-0723">Serine/threonine-protein kinase</keyword>
<evidence type="ECO:0000256" key="2">
    <source>
        <dbReference type="ARBA" id="ARBA00022679"/>
    </source>
</evidence>
<keyword evidence="4" id="KW-0418">Kinase</keyword>
<sequence>MAAIPAADTALQLGNILHNRYRLLDRLGAGASGTVFCVLDLETDRHLALKVAVGYPFGGAHEAEALQRCQGSPHIAHLLDHFPLDKLGHALVLPIMAGGTLFDHIRPTAARPLTIEASRRWMRQLLLAADALACQGLVHGDIKPENCLIDAEGNLFLHDFGTTVPSGYRYPSRIAGTQLYMSPDLLQGGACSSAQDAWAVGLTWYATLFADLPWDRASQRDPAYVRYLATGKLPVGDRLQLLSPDLRVLLLRLLHPNPNLRATLSDALAFVLSNRPWFQSECNTDSFSTYGAQVLQAAAAAVAALQTPTLVTPQPHYGPPQRRLSNPNQNGDCVSAESTTPPPASQGTDQDAAIPPHPLNHHVHQNEASCFSHTSPATHYQPCHRRYSDLEDMDDNLDDGAGASDPMESDDGLHSNSCYRINRRSTHFVQQLSGLIDQDAPYY</sequence>
<dbReference type="EMBL" id="CH991556">
    <property type="protein sequence ID" value="EDQ88008.1"/>
    <property type="molecule type" value="Genomic_DNA"/>
</dbReference>
<dbReference type="STRING" id="81824.A9V367"/>
<keyword evidence="2" id="KW-0808">Transferase</keyword>
<dbReference type="InterPro" id="IPR017441">
    <property type="entry name" value="Protein_kinase_ATP_BS"/>
</dbReference>
<dbReference type="SUPFAM" id="SSF56112">
    <property type="entry name" value="Protein kinase-like (PK-like)"/>
    <property type="match status" value="1"/>
</dbReference>